<evidence type="ECO:0000313" key="3">
    <source>
        <dbReference type="EMBL" id="EGG02341.1"/>
    </source>
</evidence>
<dbReference type="AlphaFoldDB" id="F4RZ21"/>
<dbReference type="EMBL" id="GL883131">
    <property type="protein sequence ID" value="EGG02341.1"/>
    <property type="molecule type" value="Genomic_DNA"/>
</dbReference>
<evidence type="ECO:0000256" key="1">
    <source>
        <dbReference type="SAM" id="MobiDB-lite"/>
    </source>
</evidence>
<feature type="domain" description="CxC1-like cysteine cluster associated with KDZ transposases" evidence="2">
    <location>
        <begin position="166"/>
        <end position="220"/>
    </location>
</feature>
<sequence length="375" mass="43015">MVLPGEEIKNRIKSTKSKPRNQGVASQRLADAQKREELAAEAALLRLRQPPLNAAEVNAQPVDQEQPPSPDRYKAFQRADEFESDDDPPDPPPANAKEYYRGATYQERTLREEAAWRLVIPKLFAAFMPCRKDTYQWGHPTLWNHDWNQPCQCREWEKEEILVDAIDLTVRLVRMGYIGGSPSRPRTAFSCRMLRYHHTLWKYTSVRLTPFAEALDKFLDACNVLLLVRDSNQARDWRKRLSAAVDAYREMIRLEDRLATRALQLSPIEELASNFPSCFGPTVPGARDDEPNHYICLDANFQQRRHLSASASWRGETGVLPSLFISPAEVSVWKEKMAPPAQQPNRGNPNQPANDVIVSTDICTHSFWKIYLLYL</sequence>
<feature type="region of interest" description="Disordered" evidence="1">
    <location>
        <begin position="52"/>
        <end position="72"/>
    </location>
</feature>
<reference evidence="4" key="1">
    <citation type="journal article" date="2011" name="Proc. Natl. Acad. Sci. U.S.A.">
        <title>Obligate biotrophy features unraveled by the genomic analysis of rust fungi.</title>
        <authorList>
            <person name="Duplessis S."/>
            <person name="Cuomo C.A."/>
            <person name="Lin Y.-C."/>
            <person name="Aerts A."/>
            <person name="Tisserant E."/>
            <person name="Veneault-Fourrey C."/>
            <person name="Joly D.L."/>
            <person name="Hacquard S."/>
            <person name="Amselem J."/>
            <person name="Cantarel B.L."/>
            <person name="Chiu R."/>
            <person name="Coutinho P.M."/>
            <person name="Feau N."/>
            <person name="Field M."/>
            <person name="Frey P."/>
            <person name="Gelhaye E."/>
            <person name="Goldberg J."/>
            <person name="Grabherr M.G."/>
            <person name="Kodira C.D."/>
            <person name="Kohler A."/>
            <person name="Kuees U."/>
            <person name="Lindquist E.A."/>
            <person name="Lucas S.M."/>
            <person name="Mago R."/>
            <person name="Mauceli E."/>
            <person name="Morin E."/>
            <person name="Murat C."/>
            <person name="Pangilinan J.L."/>
            <person name="Park R."/>
            <person name="Pearson M."/>
            <person name="Quesneville H."/>
            <person name="Rouhier N."/>
            <person name="Sakthikumar S."/>
            <person name="Salamov A.A."/>
            <person name="Schmutz J."/>
            <person name="Selles B."/>
            <person name="Shapiro H."/>
            <person name="Tanguay P."/>
            <person name="Tuskan G.A."/>
            <person name="Henrissat B."/>
            <person name="Van de Peer Y."/>
            <person name="Rouze P."/>
            <person name="Ellis J.G."/>
            <person name="Dodds P.N."/>
            <person name="Schein J.E."/>
            <person name="Zhong S."/>
            <person name="Hamelin R.C."/>
            <person name="Grigoriev I.V."/>
            <person name="Szabo L.J."/>
            <person name="Martin F."/>
        </authorList>
    </citation>
    <scope>NUCLEOTIDE SEQUENCE [LARGE SCALE GENOMIC DNA]</scope>
    <source>
        <strain evidence="4">98AG31 / pathotype 3-4-7</strain>
    </source>
</reference>
<dbReference type="InParanoid" id="F4RZ21"/>
<name>F4RZ21_MELLP</name>
<gene>
    <name evidence="3" type="ORF">MELLADRAFT_91437</name>
</gene>
<dbReference type="Proteomes" id="UP000001072">
    <property type="component" value="Unassembled WGS sequence"/>
</dbReference>
<dbReference type="PANTHER" id="PTHR33096">
    <property type="entry name" value="CXC2 DOMAIN-CONTAINING PROTEIN"/>
    <property type="match status" value="1"/>
</dbReference>
<protein>
    <recommendedName>
        <fullName evidence="2">CxC1-like cysteine cluster associated with KDZ transposases domain-containing protein</fullName>
    </recommendedName>
</protein>
<evidence type="ECO:0000313" key="4">
    <source>
        <dbReference type="Proteomes" id="UP000001072"/>
    </source>
</evidence>
<keyword evidence="4" id="KW-1185">Reference proteome</keyword>
<dbReference type="GeneID" id="18935912"/>
<organism evidence="4">
    <name type="scientific">Melampsora larici-populina (strain 98AG31 / pathotype 3-4-7)</name>
    <name type="common">Poplar leaf rust fungus</name>
    <dbReference type="NCBI Taxonomy" id="747676"/>
    <lineage>
        <taxon>Eukaryota</taxon>
        <taxon>Fungi</taxon>
        <taxon>Dikarya</taxon>
        <taxon>Basidiomycota</taxon>
        <taxon>Pucciniomycotina</taxon>
        <taxon>Pucciniomycetes</taxon>
        <taxon>Pucciniales</taxon>
        <taxon>Melampsoraceae</taxon>
        <taxon>Melampsora</taxon>
    </lineage>
</organism>
<feature type="region of interest" description="Disordered" evidence="1">
    <location>
        <begin position="80"/>
        <end position="99"/>
    </location>
</feature>
<dbReference type="HOGENOM" id="CLU_011407_0_0_1"/>
<dbReference type="Pfam" id="PF18802">
    <property type="entry name" value="CxC1"/>
    <property type="match status" value="1"/>
</dbReference>
<dbReference type="InterPro" id="IPR041320">
    <property type="entry name" value="CxC1"/>
</dbReference>
<evidence type="ECO:0000259" key="2">
    <source>
        <dbReference type="Pfam" id="PF18802"/>
    </source>
</evidence>
<feature type="region of interest" description="Disordered" evidence="1">
    <location>
        <begin position="1"/>
        <end position="33"/>
    </location>
</feature>
<dbReference type="KEGG" id="mlr:MELLADRAFT_91437"/>
<feature type="compositionally biased region" description="Basic and acidic residues" evidence="1">
    <location>
        <begin position="1"/>
        <end position="10"/>
    </location>
</feature>
<dbReference type="VEuPathDB" id="FungiDB:MELLADRAFT_91437"/>
<dbReference type="RefSeq" id="XP_007414326.1">
    <property type="nucleotide sequence ID" value="XM_007414264.1"/>
</dbReference>
<dbReference type="OrthoDB" id="2656072at2759"/>
<accession>F4RZ21</accession>
<dbReference type="PANTHER" id="PTHR33096:SF1">
    <property type="entry name" value="CXC1-LIKE CYSTEINE CLUSTER ASSOCIATED WITH KDZ TRANSPOSASES DOMAIN-CONTAINING PROTEIN"/>
    <property type="match status" value="1"/>
</dbReference>
<proteinExistence type="predicted"/>